<evidence type="ECO:0000313" key="5">
    <source>
        <dbReference type="EMBL" id="QKL33535.1"/>
    </source>
</evidence>
<evidence type="ECO:0000259" key="4">
    <source>
        <dbReference type="Pfam" id="PF01420"/>
    </source>
</evidence>
<dbReference type="InterPro" id="IPR044946">
    <property type="entry name" value="Restrct_endonuc_typeI_TRD_sf"/>
</dbReference>
<keyword evidence="2" id="KW-0680">Restriction system</keyword>
<accession>A0A6M9F792</accession>
<dbReference type="GO" id="GO:0009307">
    <property type="term" value="P:DNA restriction-modification system"/>
    <property type="evidence" value="ECO:0007669"/>
    <property type="project" value="UniProtKB-KW"/>
</dbReference>
<dbReference type="Pfam" id="PF01420">
    <property type="entry name" value="Methylase_S"/>
    <property type="match status" value="2"/>
</dbReference>
<dbReference type="RefSeq" id="WP_173876401.1">
    <property type="nucleotide sequence ID" value="NZ_CP047883.1"/>
</dbReference>
<evidence type="ECO:0000256" key="3">
    <source>
        <dbReference type="ARBA" id="ARBA00023125"/>
    </source>
</evidence>
<organism evidence="5 6">
    <name type="scientific">Streptococcus mitis</name>
    <dbReference type="NCBI Taxonomy" id="28037"/>
    <lineage>
        <taxon>Bacteria</taxon>
        <taxon>Bacillati</taxon>
        <taxon>Bacillota</taxon>
        <taxon>Bacilli</taxon>
        <taxon>Lactobacillales</taxon>
        <taxon>Streptococcaceae</taxon>
        <taxon>Streptococcus</taxon>
        <taxon>Streptococcus mitis group</taxon>
    </lineage>
</organism>
<dbReference type="SUPFAM" id="SSF116734">
    <property type="entry name" value="DNA methylase specificity domain"/>
    <property type="match status" value="1"/>
</dbReference>
<evidence type="ECO:0000256" key="1">
    <source>
        <dbReference type="ARBA" id="ARBA00010923"/>
    </source>
</evidence>
<name>A0A6M9F792_STRMT</name>
<proteinExistence type="inferred from homology"/>
<dbReference type="REBASE" id="402780">
    <property type="entry name" value="S.SmiV3A4ORF7490P"/>
</dbReference>
<dbReference type="EMBL" id="CP047883">
    <property type="protein sequence ID" value="QKL33535.1"/>
    <property type="molecule type" value="Genomic_DNA"/>
</dbReference>
<dbReference type="Gene3D" id="3.90.220.20">
    <property type="entry name" value="DNA methylase specificity domains"/>
    <property type="match status" value="2"/>
</dbReference>
<reference evidence="5 6" key="1">
    <citation type="submission" date="2020-01" db="EMBL/GenBank/DDBJ databases">
        <title>Complete genome sequence of the tetracycline resistane Streptococcus mitis isolate S022-V3-A4.</title>
        <authorList>
            <person name="Pinzauti D."/>
            <person name="Iannelli F."/>
            <person name="Pozzi G."/>
            <person name="Santoro F."/>
        </authorList>
    </citation>
    <scope>NUCLEOTIDE SEQUENCE [LARGE SCALE GENOMIC DNA]</scope>
    <source>
        <strain evidence="5 6">S022-V3-A4</strain>
    </source>
</reference>
<gene>
    <name evidence="5" type="ORF">M594_07485</name>
</gene>
<evidence type="ECO:0000256" key="2">
    <source>
        <dbReference type="ARBA" id="ARBA00022747"/>
    </source>
</evidence>
<dbReference type="AlphaFoldDB" id="A0A6M9F792"/>
<sequence>MIRNKKWGTFLLGDEKVFTLHSTLNGIDKNKLIDDGEKIFPYITRSKSNNGLDMFVSKQSYPINKGNVIIIGLDTQTVFYQEADFYTGQNVQLLYNEYLNKNVAMFLIPIIKKQLEVLNWGGNGATLGRLKKKRVSLPITDLGFPDWNFMGEYVQNKLNKINNNYQLPKQHIITDFRELDEVEWGEYLVSDYFDIIKSKIDHETPLPYISAKKEFNGFKSWELSPKNFYPRNTISWNKIGDGGAGLAYFHPYDYSMDDINCISIKSKDELDEYCNLFIVRMLSQYFGVFNHGHTLSKRRFLRTKIMLPTKNKLPDFQFMEQYMKRMENRIIQKMEQ</sequence>
<dbReference type="GO" id="GO:0003677">
    <property type="term" value="F:DNA binding"/>
    <property type="evidence" value="ECO:0007669"/>
    <property type="project" value="UniProtKB-KW"/>
</dbReference>
<dbReference type="InterPro" id="IPR000055">
    <property type="entry name" value="Restrct_endonuc_typeI_TRD"/>
</dbReference>
<feature type="domain" description="Type I restriction modification DNA specificity" evidence="4">
    <location>
        <begin position="197"/>
        <end position="336"/>
    </location>
</feature>
<protein>
    <recommendedName>
        <fullName evidence="4">Type I restriction modification DNA specificity domain-containing protein</fullName>
    </recommendedName>
</protein>
<comment type="similarity">
    <text evidence="1">Belongs to the type-I restriction system S methylase family.</text>
</comment>
<keyword evidence="3" id="KW-0238">DNA-binding</keyword>
<evidence type="ECO:0000313" key="6">
    <source>
        <dbReference type="Proteomes" id="UP000501099"/>
    </source>
</evidence>
<feature type="domain" description="Type I restriction modification DNA specificity" evidence="4">
    <location>
        <begin position="5"/>
        <end position="159"/>
    </location>
</feature>
<dbReference type="Proteomes" id="UP000501099">
    <property type="component" value="Chromosome"/>
</dbReference>